<name>A0ABY1IMQ1_9HYPH</name>
<evidence type="ECO:0008006" key="4">
    <source>
        <dbReference type="Google" id="ProtNLM"/>
    </source>
</evidence>
<sequence length="272" mass="29439">MAVAFQNASNTTRRGGPAGTAGQRLIQARRGGIDVWIKDFSYETVRLGQRVHRLVSAFIRMELLRPSPSVDAAGLVDRELRKQSAFARSGIGVPDMERLSDTKLAVADAGKTLMARMDALRAAGHADRHDDLLVLAAHALSQAHAAGVCHGRPHPRDMGLADGQVLFFDFEEEPEAVMSMASAQARDTMLLFTQIVALAMNPSTAQKAFDVYRDGAPADTLDVLASLRRPVRHGARVGRLAARLHAGKDLVRFLNSVEFFERALPVAGRPGA</sequence>
<dbReference type="Proteomes" id="UP000184290">
    <property type="component" value="Unassembled WGS sequence"/>
</dbReference>
<dbReference type="EMBL" id="FQZC01000003">
    <property type="protein sequence ID" value="SHJ49251.1"/>
    <property type="molecule type" value="Genomic_DNA"/>
</dbReference>
<feature type="region of interest" description="Disordered" evidence="1">
    <location>
        <begin position="1"/>
        <end position="22"/>
    </location>
</feature>
<accession>A0ABY1IMQ1</accession>
<evidence type="ECO:0000313" key="2">
    <source>
        <dbReference type="EMBL" id="SHJ49251.1"/>
    </source>
</evidence>
<evidence type="ECO:0000256" key="1">
    <source>
        <dbReference type="SAM" id="MobiDB-lite"/>
    </source>
</evidence>
<organism evidence="2 3">
    <name type="scientific">Aureimonas altamirensis DSM 21988</name>
    <dbReference type="NCBI Taxonomy" id="1121026"/>
    <lineage>
        <taxon>Bacteria</taxon>
        <taxon>Pseudomonadati</taxon>
        <taxon>Pseudomonadota</taxon>
        <taxon>Alphaproteobacteria</taxon>
        <taxon>Hyphomicrobiales</taxon>
        <taxon>Aurantimonadaceae</taxon>
        <taxon>Aureimonas</taxon>
    </lineage>
</organism>
<feature type="compositionally biased region" description="Polar residues" evidence="1">
    <location>
        <begin position="1"/>
        <end position="10"/>
    </location>
</feature>
<protein>
    <recommendedName>
        <fullName evidence="4">tRNA A-37 threonylcarbamoyl transferase component Bud32</fullName>
    </recommendedName>
</protein>
<comment type="caution">
    <text evidence="2">The sequence shown here is derived from an EMBL/GenBank/DDBJ whole genome shotgun (WGS) entry which is preliminary data.</text>
</comment>
<reference evidence="2 3" key="1">
    <citation type="submission" date="2016-11" db="EMBL/GenBank/DDBJ databases">
        <authorList>
            <person name="Varghese N."/>
            <person name="Submissions S."/>
        </authorList>
    </citation>
    <scope>NUCLEOTIDE SEQUENCE [LARGE SCALE GENOMIC DNA]</scope>
    <source>
        <strain evidence="2 3">DSM 21988</strain>
    </source>
</reference>
<proteinExistence type="predicted"/>
<dbReference type="RefSeq" id="WP_060607037.1">
    <property type="nucleotide sequence ID" value="NZ_FQZC01000003.1"/>
</dbReference>
<gene>
    <name evidence="2" type="ORF">SAMN02745911_2658</name>
</gene>
<evidence type="ECO:0000313" key="3">
    <source>
        <dbReference type="Proteomes" id="UP000184290"/>
    </source>
</evidence>
<keyword evidence="3" id="KW-1185">Reference proteome</keyword>